<dbReference type="EMBL" id="MU003535">
    <property type="protein sequence ID" value="KAF2464582.1"/>
    <property type="molecule type" value="Genomic_DNA"/>
</dbReference>
<evidence type="ECO:0000313" key="1">
    <source>
        <dbReference type="EMBL" id="KAF2464582.1"/>
    </source>
</evidence>
<protein>
    <submittedName>
        <fullName evidence="1">Uncharacterized protein</fullName>
    </submittedName>
</protein>
<sequence length="416" mass="44943">MRVLSHLIPLVSLFCTSTHSYPQGDVISPISADPFDYPSDFSWIQSYAAVGDSYAAGIGVGTVLGQPDAVQCSRYDGAYPQKMNSVIQAPNFQFIACSGHTSKDMIMNQIGQLQDNSYDLITVSAGGNDVGFSDVLKACLFLPTPMSKCTEALTNAEAFIDTSLERSIYDLLNGLAPKLRPAGFFVQTLYAKFFDETPGTCDKQSWCFLNPTVDGCLKVDVPMRSEFNRLVGKTNQKLFDTIKRWNSESSAKNVYAAHWGGWPIALDGQLCEPGSADRYSDPSNAGLAFIRPDVGNVFIPPERRELELMNITAQSVDDHSLQKRLPDVIMQYFHPTDWGTNMQAAVGLSAVSKGRAHMDAADRNQPHLCSVDPPPGGQDVVAPTPGQGVAAPSAGGGNDPSPTPGGVRVRRGRVGR</sequence>
<keyword evidence="2" id="KW-1185">Reference proteome</keyword>
<proteinExistence type="predicted"/>
<accession>A0ACB6QCD9</accession>
<dbReference type="Proteomes" id="UP000799755">
    <property type="component" value="Unassembled WGS sequence"/>
</dbReference>
<comment type="caution">
    <text evidence="1">The sequence shown here is derived from an EMBL/GenBank/DDBJ whole genome shotgun (WGS) entry which is preliminary data.</text>
</comment>
<name>A0ACB6QCD9_9PLEO</name>
<organism evidence="1 2">
    <name type="scientific">Lindgomyces ingoldianus</name>
    <dbReference type="NCBI Taxonomy" id="673940"/>
    <lineage>
        <taxon>Eukaryota</taxon>
        <taxon>Fungi</taxon>
        <taxon>Dikarya</taxon>
        <taxon>Ascomycota</taxon>
        <taxon>Pezizomycotina</taxon>
        <taxon>Dothideomycetes</taxon>
        <taxon>Pleosporomycetidae</taxon>
        <taxon>Pleosporales</taxon>
        <taxon>Lindgomycetaceae</taxon>
        <taxon>Lindgomyces</taxon>
    </lineage>
</organism>
<evidence type="ECO:0000313" key="2">
    <source>
        <dbReference type="Proteomes" id="UP000799755"/>
    </source>
</evidence>
<reference evidence="1" key="1">
    <citation type="journal article" date="2020" name="Stud. Mycol.">
        <title>101 Dothideomycetes genomes: a test case for predicting lifestyles and emergence of pathogens.</title>
        <authorList>
            <person name="Haridas S."/>
            <person name="Albert R."/>
            <person name="Binder M."/>
            <person name="Bloem J."/>
            <person name="Labutti K."/>
            <person name="Salamov A."/>
            <person name="Andreopoulos B."/>
            <person name="Baker S."/>
            <person name="Barry K."/>
            <person name="Bills G."/>
            <person name="Bluhm B."/>
            <person name="Cannon C."/>
            <person name="Castanera R."/>
            <person name="Culley D."/>
            <person name="Daum C."/>
            <person name="Ezra D."/>
            <person name="Gonzalez J."/>
            <person name="Henrissat B."/>
            <person name="Kuo A."/>
            <person name="Liang C."/>
            <person name="Lipzen A."/>
            <person name="Lutzoni F."/>
            <person name="Magnuson J."/>
            <person name="Mondo S."/>
            <person name="Nolan M."/>
            <person name="Ohm R."/>
            <person name="Pangilinan J."/>
            <person name="Park H.-J."/>
            <person name="Ramirez L."/>
            <person name="Alfaro M."/>
            <person name="Sun H."/>
            <person name="Tritt A."/>
            <person name="Yoshinaga Y."/>
            <person name="Zwiers L.-H."/>
            <person name="Turgeon B."/>
            <person name="Goodwin S."/>
            <person name="Spatafora J."/>
            <person name="Crous P."/>
            <person name="Grigoriev I."/>
        </authorList>
    </citation>
    <scope>NUCLEOTIDE SEQUENCE</scope>
    <source>
        <strain evidence="1">ATCC 200398</strain>
    </source>
</reference>
<gene>
    <name evidence="1" type="ORF">BDR25DRAFT_380815</name>
</gene>